<comment type="caution">
    <text evidence="2">The sequence shown here is derived from an EMBL/GenBank/DDBJ whole genome shotgun (WGS) entry which is preliminary data.</text>
</comment>
<dbReference type="PANTHER" id="PTHR33116">
    <property type="entry name" value="REVERSE TRANSCRIPTASE ZINC-BINDING DOMAIN-CONTAINING PROTEIN-RELATED-RELATED"/>
    <property type="match status" value="1"/>
</dbReference>
<evidence type="ECO:0000313" key="2">
    <source>
        <dbReference type="EMBL" id="KAL3693293.1"/>
    </source>
</evidence>
<feature type="region of interest" description="Disordered" evidence="1">
    <location>
        <begin position="1"/>
        <end position="82"/>
    </location>
</feature>
<feature type="compositionally biased region" description="Polar residues" evidence="1">
    <location>
        <begin position="71"/>
        <end position="81"/>
    </location>
</feature>
<name>A0ABD3HPF1_9MARC</name>
<sequence>MDTGVTPQIPTPKDSVDPLATLADINENQDLTLGGEGDAGESVDPQAMGSLPPVKSDEANQGDSTHPGHIQDSQNSPSEQSGLHLEEDKTNFAMERLGGAEVDDEDTMLTEARGAKGRPEADAAHTPDRGNVNHIPVCATLQLLNTSEDAIEKKSSYFKIDSRILRQAEIKAKIQSIWEAHETDEVDARKKWSKAWSRVRDYCKELHQQFRVNDKIQAMRKEVNDRRRYLPYDCSDEEMQELTEMEDTLQGLEDQNAAQWYLRSRSKWLKDGEAPTKFFFKLAKARFKGDKIAALNLETGETVTRREDILKLVEEYYIDLYNADSEGLTNRLVLQLIDRRISEEEGSALDNLPTDEEIDNTVKSLKWGKSPGLDGVTNDMLLDCWDFIRQDCYEMVMAFWMACHRRRFKFLGIWSGRGISQKEITEKVVETIEKKFKLWANMYLSFTSRILLIKHVLSAIPVHYLMTVGFDSKGIDKINRTIRQFLWGLGPGGKPKVSLIGWHKLNRSKEEGGLGWKELQLRMKAHLAGKILRLLGNSGAKTGWMRLASAIIIKHCSSGSRKTWTCQEILLLNPGLTIKQAPMLTRMLRSWSAAKKILTLDRNNVQIPVDLTYDKLEAVLTTLTPTPKASVTTARRWARRLKWKTLADMITEAGTWKSVEDELIKLSWFPEELDKRMMTELWSPIWNGNPTTVPLEDINSWSWKFHTNNQDYRTARSKGILLGLCDHASREGITPGRQNGIDILPPQNFPINSLKQLIKIGLTNNSQATLVTSIAAEWIKFTWKERNACHFANKKSSARIAVIFQLARQNLTLGQNSNEEIHGSNLDTPRYNSCIDG</sequence>
<dbReference type="AlphaFoldDB" id="A0ABD3HPF1"/>
<organism evidence="2 3">
    <name type="scientific">Riccia sorocarpa</name>
    <dbReference type="NCBI Taxonomy" id="122646"/>
    <lineage>
        <taxon>Eukaryota</taxon>
        <taxon>Viridiplantae</taxon>
        <taxon>Streptophyta</taxon>
        <taxon>Embryophyta</taxon>
        <taxon>Marchantiophyta</taxon>
        <taxon>Marchantiopsida</taxon>
        <taxon>Marchantiidae</taxon>
        <taxon>Marchantiales</taxon>
        <taxon>Ricciaceae</taxon>
        <taxon>Riccia</taxon>
    </lineage>
</organism>
<evidence type="ECO:0000256" key="1">
    <source>
        <dbReference type="SAM" id="MobiDB-lite"/>
    </source>
</evidence>
<dbReference type="PANTHER" id="PTHR33116:SF78">
    <property type="entry name" value="OS12G0587133 PROTEIN"/>
    <property type="match status" value="1"/>
</dbReference>
<proteinExistence type="predicted"/>
<evidence type="ECO:0000313" key="3">
    <source>
        <dbReference type="Proteomes" id="UP001633002"/>
    </source>
</evidence>
<keyword evidence="3" id="KW-1185">Reference proteome</keyword>
<accession>A0ABD3HPF1</accession>
<reference evidence="2 3" key="1">
    <citation type="submission" date="2024-09" db="EMBL/GenBank/DDBJ databases">
        <title>Chromosome-scale assembly of Riccia sorocarpa.</title>
        <authorList>
            <person name="Paukszto L."/>
        </authorList>
    </citation>
    <scope>NUCLEOTIDE SEQUENCE [LARGE SCALE GENOMIC DNA]</scope>
    <source>
        <strain evidence="2">LP-2024</strain>
        <tissue evidence="2">Aerial parts of the thallus</tissue>
    </source>
</reference>
<protein>
    <submittedName>
        <fullName evidence="2">Uncharacterized protein</fullName>
    </submittedName>
</protein>
<dbReference type="EMBL" id="JBJQOH010000003">
    <property type="protein sequence ID" value="KAL3693293.1"/>
    <property type="molecule type" value="Genomic_DNA"/>
</dbReference>
<gene>
    <name evidence="2" type="ORF">R1sor_006944</name>
</gene>
<dbReference type="Proteomes" id="UP001633002">
    <property type="component" value="Unassembled WGS sequence"/>
</dbReference>